<sequence length="228" mass="25221">MGKPQGSSGGDGAKGPNRAGSMPVPRWQSSRQDSLASEVPQTKDAETASSLPSTQRGPLGPCTSEHCQALVARLQHQVQNLREEKSQLESLIFMQQQTIHQIDRVSMEDKLKTSADAIQRLNEHIADLRKLLDTKDKEVQELRYEVEDLRRAKTQAAELAAKETEKLARAKAEIEELTGRLQASGRQQVKSKSFVHLGAPEELASLAARHVNVSASTICRRKHHIGHE</sequence>
<name>U6GMB5_9EIME</name>
<evidence type="ECO:0000256" key="1">
    <source>
        <dbReference type="SAM" id="Coils"/>
    </source>
</evidence>
<dbReference type="OrthoDB" id="347776at2759"/>
<evidence type="ECO:0000313" key="4">
    <source>
        <dbReference type="Proteomes" id="UP000018201"/>
    </source>
</evidence>
<feature type="region of interest" description="Disordered" evidence="2">
    <location>
        <begin position="1"/>
        <end position="60"/>
    </location>
</feature>
<proteinExistence type="predicted"/>
<protein>
    <submittedName>
        <fullName evidence="3">Trichohyalin, putative</fullName>
    </submittedName>
</protein>
<dbReference type="Proteomes" id="UP000018201">
    <property type="component" value="Unassembled WGS sequence"/>
</dbReference>
<evidence type="ECO:0000313" key="3">
    <source>
        <dbReference type="EMBL" id="CDI80423.1"/>
    </source>
</evidence>
<feature type="coiled-coil region" evidence="1">
    <location>
        <begin position="64"/>
        <end position="187"/>
    </location>
</feature>
<evidence type="ECO:0000256" key="2">
    <source>
        <dbReference type="SAM" id="MobiDB-lite"/>
    </source>
</evidence>
<dbReference type="VEuPathDB" id="ToxoDB:EPH_0008930"/>
<dbReference type="AlphaFoldDB" id="U6GMB5"/>
<reference evidence="3" key="1">
    <citation type="submission" date="2013-10" db="EMBL/GenBank/DDBJ databases">
        <title>Genomic analysis of the causative agents of coccidiosis in chickens.</title>
        <authorList>
            <person name="Reid A.J."/>
            <person name="Blake D."/>
            <person name="Billington K."/>
            <person name="Browne H."/>
            <person name="Dunn M."/>
            <person name="Hung S."/>
            <person name="Kawahara F."/>
            <person name="Miranda-Saavedra D."/>
            <person name="Mourier T."/>
            <person name="Nagra H."/>
            <person name="Otto T.D."/>
            <person name="Rawlings N."/>
            <person name="Sanchez A."/>
            <person name="Sanders M."/>
            <person name="Subramaniam C."/>
            <person name="Tay Y."/>
            <person name="Dear P."/>
            <person name="Doerig C."/>
            <person name="Gruber A."/>
            <person name="Parkinson J."/>
            <person name="Shirley M."/>
            <person name="Wan K.L."/>
            <person name="Berriman M."/>
            <person name="Tomley F."/>
            <person name="Pain A."/>
        </authorList>
    </citation>
    <scope>NUCLEOTIDE SEQUENCE [LARGE SCALE GENOMIC DNA]</scope>
    <source>
        <strain evidence="3">Houghton</strain>
    </source>
</reference>
<feature type="compositionally biased region" description="Polar residues" evidence="2">
    <location>
        <begin position="47"/>
        <end position="56"/>
    </location>
</feature>
<gene>
    <name evidence="3" type="ORF">EPH_0008930</name>
</gene>
<reference evidence="3" key="2">
    <citation type="submission" date="2013-10" db="EMBL/GenBank/DDBJ databases">
        <authorList>
            <person name="Aslett M."/>
        </authorList>
    </citation>
    <scope>NUCLEOTIDE SEQUENCE [LARGE SCALE GENOMIC DNA]</scope>
    <source>
        <strain evidence="3">Houghton</strain>
    </source>
</reference>
<accession>U6GMB5</accession>
<organism evidence="3 4">
    <name type="scientific">Eimeria praecox</name>
    <dbReference type="NCBI Taxonomy" id="51316"/>
    <lineage>
        <taxon>Eukaryota</taxon>
        <taxon>Sar</taxon>
        <taxon>Alveolata</taxon>
        <taxon>Apicomplexa</taxon>
        <taxon>Conoidasida</taxon>
        <taxon>Coccidia</taxon>
        <taxon>Eucoccidiorida</taxon>
        <taxon>Eimeriorina</taxon>
        <taxon>Eimeriidae</taxon>
        <taxon>Eimeria</taxon>
    </lineage>
</organism>
<keyword evidence="4" id="KW-1185">Reference proteome</keyword>
<dbReference type="Gene3D" id="1.10.287.1490">
    <property type="match status" value="1"/>
</dbReference>
<dbReference type="EMBL" id="HG691838">
    <property type="protein sequence ID" value="CDI80423.1"/>
    <property type="molecule type" value="Genomic_DNA"/>
</dbReference>
<keyword evidence="1" id="KW-0175">Coiled coil</keyword>